<comment type="similarity">
    <text evidence="3">Belongs to the trans-sulfuration enzymes family. MetZ subfamily.</text>
</comment>
<dbReference type="CDD" id="cd00614">
    <property type="entry name" value="CGS_like"/>
    <property type="match status" value="1"/>
</dbReference>
<dbReference type="GO" id="GO:0019346">
    <property type="term" value="P:transsulfuration"/>
    <property type="evidence" value="ECO:0007669"/>
    <property type="project" value="InterPro"/>
</dbReference>
<name>A0A8T9MVD3_9NEIS</name>
<keyword evidence="3" id="KW-0808">Transferase</keyword>
<dbReference type="GO" id="GO:0071268">
    <property type="term" value="P:homocysteine biosynthetic process"/>
    <property type="evidence" value="ECO:0007669"/>
    <property type="project" value="InterPro"/>
</dbReference>
<dbReference type="Pfam" id="PF01053">
    <property type="entry name" value="Cys_Met_Meta_PP"/>
    <property type="match status" value="1"/>
</dbReference>
<evidence type="ECO:0000313" key="7">
    <source>
        <dbReference type="Proteomes" id="UP000831534"/>
    </source>
</evidence>
<dbReference type="GO" id="GO:0016846">
    <property type="term" value="F:carbon-sulfur lyase activity"/>
    <property type="evidence" value="ECO:0007669"/>
    <property type="project" value="TreeGrafter"/>
</dbReference>
<reference evidence="6" key="1">
    <citation type="journal article" date="2022" name="Res Sq">
        <title>Evolution of multicellular longitudinally dividing oral cavity symbionts (Neisseriaceae).</title>
        <authorList>
            <person name="Nyongesa S."/>
            <person name="Weber P."/>
            <person name="Bernet E."/>
            <person name="Pullido F."/>
            <person name="Nieckarz M."/>
            <person name="Delaby M."/>
            <person name="Nieves C."/>
            <person name="Viehboeck T."/>
            <person name="Krause N."/>
            <person name="Rivera-Millot A."/>
            <person name="Nakamura A."/>
            <person name="Vischer N."/>
            <person name="VanNieuwenhze M."/>
            <person name="Brun Y."/>
            <person name="Cava F."/>
            <person name="Bulgheresi S."/>
            <person name="Veyrier F."/>
        </authorList>
    </citation>
    <scope>NUCLEOTIDE SEQUENCE</scope>
    <source>
        <strain evidence="6">17694</strain>
    </source>
</reference>
<dbReference type="RefSeq" id="WP_027008774.1">
    <property type="nucleotide sequence ID" value="NZ_CP091521.1"/>
</dbReference>
<evidence type="ECO:0000256" key="4">
    <source>
        <dbReference type="PIRSR" id="PIRSR001434-2"/>
    </source>
</evidence>
<accession>A0A8T9MVD3</accession>
<evidence type="ECO:0000313" key="6">
    <source>
        <dbReference type="EMBL" id="UOP05141.1"/>
    </source>
</evidence>
<dbReference type="FunFam" id="3.90.1150.10:FF:000033">
    <property type="entry name" value="Cystathionine gamma-synthase"/>
    <property type="match status" value="1"/>
</dbReference>
<dbReference type="SUPFAM" id="SSF53383">
    <property type="entry name" value="PLP-dependent transferases"/>
    <property type="match status" value="1"/>
</dbReference>
<dbReference type="GO" id="GO:0016765">
    <property type="term" value="F:transferase activity, transferring alkyl or aryl (other than methyl) groups"/>
    <property type="evidence" value="ECO:0007669"/>
    <property type="project" value="UniProtKB-UniRule"/>
</dbReference>
<dbReference type="PANTHER" id="PTHR11808">
    <property type="entry name" value="TRANS-SULFURATION ENZYME FAMILY MEMBER"/>
    <property type="match status" value="1"/>
</dbReference>
<evidence type="ECO:0000256" key="1">
    <source>
        <dbReference type="ARBA" id="ARBA00001933"/>
    </source>
</evidence>
<keyword evidence="6" id="KW-0456">Lyase</keyword>
<comment type="function">
    <text evidence="3">Catalyzes the formation of L-homocysteine from O-succinyl-L-homoserine (OSHS) and hydrogen sulfide.</text>
</comment>
<comment type="cofactor">
    <cofactor evidence="1 3 5">
        <name>pyridoxal 5'-phosphate</name>
        <dbReference type="ChEBI" id="CHEBI:597326"/>
    </cofactor>
</comment>
<dbReference type="Proteomes" id="UP000831534">
    <property type="component" value="Chromosome"/>
</dbReference>
<comment type="catalytic activity">
    <reaction evidence="3">
        <text>O-succinyl-L-homoserine + hydrogen sulfide = L-homocysteine + succinate</text>
        <dbReference type="Rhea" id="RHEA:27826"/>
        <dbReference type="ChEBI" id="CHEBI:29919"/>
        <dbReference type="ChEBI" id="CHEBI:30031"/>
        <dbReference type="ChEBI" id="CHEBI:57661"/>
        <dbReference type="ChEBI" id="CHEBI:58199"/>
    </reaction>
</comment>
<dbReference type="InterPro" id="IPR015424">
    <property type="entry name" value="PyrdxlP-dep_Trfase"/>
</dbReference>
<dbReference type="AlphaFoldDB" id="A0A8T9MVD3"/>
<dbReference type="EC" id="2.5.1.-" evidence="3"/>
<dbReference type="InterPro" id="IPR000277">
    <property type="entry name" value="Cys/Met-Metab_PyrdxlP-dep_enz"/>
</dbReference>
<dbReference type="HAMAP" id="MF_02056">
    <property type="entry name" value="MetZ"/>
    <property type="match status" value="1"/>
</dbReference>
<gene>
    <name evidence="3" type="primary">metZ</name>
    <name evidence="6" type="ORF">LVJ77_02420</name>
</gene>
<dbReference type="InterPro" id="IPR015421">
    <property type="entry name" value="PyrdxlP-dep_Trfase_major"/>
</dbReference>
<evidence type="ECO:0000256" key="5">
    <source>
        <dbReference type="RuleBase" id="RU362118"/>
    </source>
</evidence>
<dbReference type="KEGG" id="ckh:LVJ77_02420"/>
<dbReference type="NCBIfam" id="TIGR01325">
    <property type="entry name" value="O_suc_HS_sulf"/>
    <property type="match status" value="1"/>
</dbReference>
<comment type="subunit">
    <text evidence="3">Homotetramer.</text>
</comment>
<dbReference type="Gene3D" id="3.90.1150.10">
    <property type="entry name" value="Aspartate Aminotransferase, domain 1"/>
    <property type="match status" value="1"/>
</dbReference>
<dbReference type="PIRSF" id="PIRSF001434">
    <property type="entry name" value="CGS"/>
    <property type="match status" value="1"/>
</dbReference>
<dbReference type="EMBL" id="CP091521">
    <property type="protein sequence ID" value="UOP05141.1"/>
    <property type="molecule type" value="Genomic_DNA"/>
</dbReference>
<dbReference type="Gene3D" id="3.40.640.10">
    <property type="entry name" value="Type I PLP-dependent aspartate aminotransferase-like (Major domain)"/>
    <property type="match status" value="1"/>
</dbReference>
<keyword evidence="2 3" id="KW-0663">Pyridoxal phosphate</keyword>
<organism evidence="6 7">
    <name type="scientific">Conchiformibius kuhniae</name>
    <dbReference type="NCBI Taxonomy" id="211502"/>
    <lineage>
        <taxon>Bacteria</taxon>
        <taxon>Pseudomonadati</taxon>
        <taxon>Pseudomonadota</taxon>
        <taxon>Betaproteobacteria</taxon>
        <taxon>Neisseriales</taxon>
        <taxon>Neisseriaceae</taxon>
        <taxon>Conchiformibius</taxon>
    </lineage>
</organism>
<dbReference type="InterPro" id="IPR006234">
    <property type="entry name" value="O-succ-hSer_sulfhydrylase"/>
</dbReference>
<keyword evidence="3" id="KW-0486">Methionine biosynthesis</keyword>
<dbReference type="FunFam" id="3.40.640.10:FF:000046">
    <property type="entry name" value="Cystathionine gamma-lyase"/>
    <property type="match status" value="1"/>
</dbReference>
<feature type="modified residue" description="N6-(pyridoxal phosphate)lysine" evidence="3 4">
    <location>
        <position position="207"/>
    </location>
</feature>
<keyword evidence="7" id="KW-1185">Reference proteome</keyword>
<evidence type="ECO:0000256" key="3">
    <source>
        <dbReference type="HAMAP-Rule" id="MF_02056"/>
    </source>
</evidence>
<dbReference type="InterPro" id="IPR015422">
    <property type="entry name" value="PyrdxlP-dep_Trfase_small"/>
</dbReference>
<dbReference type="NCBIfam" id="NF006003">
    <property type="entry name" value="PRK08133.1"/>
    <property type="match status" value="1"/>
</dbReference>
<protein>
    <recommendedName>
        <fullName evidence="3">O-succinylhomoserine sulfhydrylase</fullName>
        <shortName evidence="3">OSH sulfhydrylase</shortName>
        <shortName evidence="3">OSHS sulfhydrylase</shortName>
        <ecNumber evidence="3">2.5.1.-</ecNumber>
    </recommendedName>
</protein>
<dbReference type="GO" id="GO:0030170">
    <property type="term" value="F:pyridoxal phosphate binding"/>
    <property type="evidence" value="ECO:0007669"/>
    <property type="project" value="UniProtKB-UniRule"/>
</dbReference>
<dbReference type="PANTHER" id="PTHR11808:SF80">
    <property type="entry name" value="CYSTATHIONINE GAMMA-LYASE"/>
    <property type="match status" value="1"/>
</dbReference>
<comment type="pathway">
    <text evidence="3">Amino-acid biosynthesis; L-methionine biosynthesis via de novo pathway; L-homocysteine from O-succinyl-L-homoserine: step 1/1.</text>
</comment>
<evidence type="ECO:0000256" key="2">
    <source>
        <dbReference type="ARBA" id="ARBA00022898"/>
    </source>
</evidence>
<sequence>MTRPLHPQTLAIRGGKSQTEYNEHHQALFLTSSFMFDSAADGAALFAKTKAGYTYSRTANPTVAAFQQRVAALEHAEAAIATATGMAAIQAALLTFLSAGDHLISSQSLFGTTAGLLSGHIARFGIEITFVAQTDLQAWREAVRPNTKMLFLETPSNPLGEVADLAALAQIARDAGALLAVDNCFCSPAIQHPLDFGADLSVQSATKAMDGQGRVLGGVVCGKTDLIQQIALYVNSAGLSLSPFNAWQLLGGLETLSLRVAQQSAHALKLAQWLQTQPQVQKVYYAGLPEHPQADLIAKQQSAGGMVLAFEVAGGQAAAWRVIDAVKLFSKTANFGDVRSTITHPWTTTHGRMSADDKLAAGITDGLLRISAGLEHLDDLIDDLAQALDTLGASNV</sequence>
<dbReference type="GO" id="GO:0071266">
    <property type="term" value="P:'de novo' L-methionine biosynthetic process"/>
    <property type="evidence" value="ECO:0007669"/>
    <property type="project" value="UniProtKB-UniRule"/>
</dbReference>
<dbReference type="GO" id="GO:0005737">
    <property type="term" value="C:cytoplasm"/>
    <property type="evidence" value="ECO:0007669"/>
    <property type="project" value="TreeGrafter"/>
</dbReference>
<keyword evidence="3" id="KW-0028">Amino-acid biosynthesis</keyword>
<reference evidence="6" key="2">
    <citation type="submission" date="2024-09" db="EMBL/GenBank/DDBJ databases">
        <authorList>
            <person name="Veyrier F.J."/>
        </authorList>
    </citation>
    <scope>NUCLEOTIDE SEQUENCE</scope>
    <source>
        <strain evidence="6">17694</strain>
    </source>
</reference>
<proteinExistence type="inferred from homology"/>